<proteinExistence type="predicted"/>
<accession>A0A8S5RGF8</accession>
<organism evidence="1">
    <name type="scientific">virus sp. ctiha2</name>
    <dbReference type="NCBI Taxonomy" id="2827299"/>
    <lineage>
        <taxon>Viruses</taxon>
    </lineage>
</organism>
<sequence length="68" mass="8545">MASFYIISEKEYKEYKELKKKNKPMRKLLEYEKLYCPVCNYVVDNCVPRQNYCDRCGQRLYKRWYKKK</sequence>
<name>A0A8S5RGF8_9VIRU</name>
<reference evidence="1" key="1">
    <citation type="journal article" date="2021" name="Proc. Natl. Acad. Sci. U.S.A.">
        <title>A Catalog of Tens of Thousands of Viruses from Human Metagenomes Reveals Hidden Associations with Chronic Diseases.</title>
        <authorList>
            <person name="Tisza M.J."/>
            <person name="Buck C.B."/>
        </authorList>
    </citation>
    <scope>NUCLEOTIDE SEQUENCE</scope>
    <source>
        <strain evidence="1">Ctiha2</strain>
    </source>
</reference>
<protein>
    <submittedName>
        <fullName evidence="1">PROTEIN/RNA Complex, archaeal, ribosomal, 50S, protein.0A</fullName>
    </submittedName>
</protein>
<evidence type="ECO:0000313" key="1">
    <source>
        <dbReference type="EMBL" id="DAE30470.1"/>
    </source>
</evidence>
<dbReference type="EMBL" id="BK059104">
    <property type="protein sequence ID" value="DAE30470.1"/>
    <property type="molecule type" value="Genomic_DNA"/>
</dbReference>